<dbReference type="Pfam" id="PF10531">
    <property type="entry name" value="SLBB"/>
    <property type="match status" value="1"/>
</dbReference>
<feature type="compositionally biased region" description="Gly residues" evidence="1">
    <location>
        <begin position="197"/>
        <end position="229"/>
    </location>
</feature>
<evidence type="ECO:0000313" key="5">
    <source>
        <dbReference type="Proteomes" id="UP000031488"/>
    </source>
</evidence>
<reference evidence="4 5" key="1">
    <citation type="submission" date="2014-11" db="EMBL/GenBank/DDBJ databases">
        <title>Draft Genome Sequence of Brevibacterium linens AE038-8.</title>
        <authorList>
            <person name="Maizel D."/>
            <person name="Utturkar S.M."/>
            <person name="Brown S.D."/>
            <person name="Ferrero M."/>
            <person name="Rosen B.P."/>
        </authorList>
    </citation>
    <scope>NUCLEOTIDE SEQUENCE [LARGE SCALE GENOMIC DNA]</scope>
    <source>
        <strain evidence="4 5">AE038-8</strain>
    </source>
</reference>
<dbReference type="Gene3D" id="3.10.560.10">
    <property type="entry name" value="Outer membrane lipoprotein wza domain like"/>
    <property type="match status" value="1"/>
</dbReference>
<dbReference type="PANTHER" id="PTHR21180:SF32">
    <property type="entry name" value="ENDONUCLEASE_EXONUCLEASE_PHOSPHATASE FAMILY DOMAIN-CONTAINING PROTEIN 1"/>
    <property type="match status" value="1"/>
</dbReference>
<dbReference type="Pfam" id="PF12836">
    <property type="entry name" value="HHH_3"/>
    <property type="match status" value="1"/>
</dbReference>
<dbReference type="InterPro" id="IPR019554">
    <property type="entry name" value="Soluble_ligand-bd"/>
</dbReference>
<dbReference type="AlphaFoldDB" id="A0A0B9A1E8"/>
<proteinExistence type="predicted"/>
<keyword evidence="2" id="KW-1133">Transmembrane helix</keyword>
<feature type="region of interest" description="Disordered" evidence="1">
    <location>
        <begin position="180"/>
        <end position="244"/>
    </location>
</feature>
<dbReference type="InterPro" id="IPR010994">
    <property type="entry name" value="RuvA_2-like"/>
</dbReference>
<sequence length="309" mass="29523">MAVSPDDRFAGLLGASAERGGWVPGDVYTADTAGDEEPVEPRRVRLPVLAAVGIATVGILVLAFFLFRPAPQQSPDGGDPVAEQGAGAGQSPAGTESGAETGDGAAGTADGKEGAASAKAANSNGTVIVHITGAVKEPSVVTLKAGARVQDAVEAAGGLSAGADSEAVNLARVLADGEQIHIPKEGEEPAGDVAGAGTDGTGQNGTGSDGSGSAGAGGTGTGGAGGGSAGSADASSGANGAAPGAAGKVDLNTADATTLETLPGVGPVTAEAIISHRSQQPFASVEDLLLVKGIGPKTFESLKDLVTVG</sequence>
<organism evidence="4 5">
    <name type="scientific">Brevibacterium linens</name>
    <dbReference type="NCBI Taxonomy" id="1703"/>
    <lineage>
        <taxon>Bacteria</taxon>
        <taxon>Bacillati</taxon>
        <taxon>Actinomycetota</taxon>
        <taxon>Actinomycetes</taxon>
        <taxon>Micrococcales</taxon>
        <taxon>Brevibacteriaceae</taxon>
        <taxon>Brevibacterium</taxon>
    </lineage>
</organism>
<protein>
    <submittedName>
        <fullName evidence="4">Soluble ligand binding domain-containing protein</fullName>
    </submittedName>
</protein>
<feature type="compositionally biased region" description="Low complexity" evidence="1">
    <location>
        <begin position="230"/>
        <end position="244"/>
    </location>
</feature>
<dbReference type="GO" id="GO:0015627">
    <property type="term" value="C:type II protein secretion system complex"/>
    <property type="evidence" value="ECO:0007669"/>
    <property type="project" value="TreeGrafter"/>
</dbReference>
<dbReference type="OrthoDB" id="9758724at2"/>
<dbReference type="PANTHER" id="PTHR21180">
    <property type="entry name" value="ENDONUCLEASE/EXONUCLEASE/PHOSPHATASE FAMILY DOMAIN-CONTAINING PROTEIN 1"/>
    <property type="match status" value="1"/>
</dbReference>
<dbReference type="EMBL" id="JTJZ01000018">
    <property type="protein sequence ID" value="KHS52610.1"/>
    <property type="molecule type" value="Genomic_DNA"/>
</dbReference>
<dbReference type="SUPFAM" id="SSF47781">
    <property type="entry name" value="RuvA domain 2-like"/>
    <property type="match status" value="1"/>
</dbReference>
<dbReference type="Gene3D" id="1.10.150.320">
    <property type="entry name" value="Photosystem II 12 kDa extrinsic protein"/>
    <property type="match status" value="1"/>
</dbReference>
<dbReference type="InterPro" id="IPR003583">
    <property type="entry name" value="Hlx-hairpin-Hlx_DNA-bd_motif"/>
</dbReference>
<dbReference type="RefSeq" id="WP_039208931.1">
    <property type="nucleotide sequence ID" value="NZ_JTJZ01000018.1"/>
</dbReference>
<evidence type="ECO:0000313" key="4">
    <source>
        <dbReference type="EMBL" id="KHS52610.1"/>
    </source>
</evidence>
<evidence type="ECO:0000256" key="2">
    <source>
        <dbReference type="SAM" id="Phobius"/>
    </source>
</evidence>
<comment type="caution">
    <text evidence="4">The sequence shown here is derived from an EMBL/GenBank/DDBJ whole genome shotgun (WGS) entry which is preliminary data.</text>
</comment>
<feature type="domain" description="Helix-hairpin-helix DNA-binding motif class 1" evidence="3">
    <location>
        <begin position="257"/>
        <end position="276"/>
    </location>
</feature>
<feature type="compositionally biased region" description="Low complexity" evidence="1">
    <location>
        <begin position="93"/>
        <end position="120"/>
    </location>
</feature>
<feature type="transmembrane region" description="Helical" evidence="2">
    <location>
        <begin position="46"/>
        <end position="67"/>
    </location>
</feature>
<keyword evidence="2" id="KW-0472">Membrane</keyword>
<dbReference type="InterPro" id="IPR051675">
    <property type="entry name" value="Endo/Exo/Phosphatase_dom_1"/>
</dbReference>
<name>A0A0B9A1E8_BRELN</name>
<evidence type="ECO:0000256" key="1">
    <source>
        <dbReference type="SAM" id="MobiDB-lite"/>
    </source>
</evidence>
<evidence type="ECO:0000259" key="3">
    <source>
        <dbReference type="SMART" id="SM00278"/>
    </source>
</evidence>
<keyword evidence="5" id="KW-1185">Reference proteome</keyword>
<dbReference type="SMART" id="SM00278">
    <property type="entry name" value="HhH1"/>
    <property type="match status" value="2"/>
</dbReference>
<accession>A0A0B9A1E8</accession>
<gene>
    <name evidence="4" type="ORF">AE0388_1593</name>
</gene>
<dbReference type="PATRIC" id="fig|1703.6.peg.1480"/>
<dbReference type="GO" id="GO:0015628">
    <property type="term" value="P:protein secretion by the type II secretion system"/>
    <property type="evidence" value="ECO:0007669"/>
    <property type="project" value="TreeGrafter"/>
</dbReference>
<dbReference type="Proteomes" id="UP000031488">
    <property type="component" value="Unassembled WGS sequence"/>
</dbReference>
<feature type="region of interest" description="Disordered" evidence="1">
    <location>
        <begin position="73"/>
        <end position="120"/>
    </location>
</feature>
<feature type="domain" description="Helix-hairpin-helix DNA-binding motif class 1" evidence="3">
    <location>
        <begin position="286"/>
        <end position="305"/>
    </location>
</feature>
<dbReference type="GO" id="GO:0006281">
    <property type="term" value="P:DNA repair"/>
    <property type="evidence" value="ECO:0007669"/>
    <property type="project" value="InterPro"/>
</dbReference>
<keyword evidence="2" id="KW-0812">Transmembrane</keyword>
<dbReference type="GO" id="GO:0003677">
    <property type="term" value="F:DNA binding"/>
    <property type="evidence" value="ECO:0007669"/>
    <property type="project" value="InterPro"/>
</dbReference>